<dbReference type="AlphaFoldDB" id="A0A5S9X6I3"/>
<evidence type="ECO:0000313" key="2">
    <source>
        <dbReference type="Proteomes" id="UP000434276"/>
    </source>
</evidence>
<evidence type="ECO:0000313" key="1">
    <source>
        <dbReference type="EMBL" id="CAA0376477.1"/>
    </source>
</evidence>
<dbReference type="Proteomes" id="UP000434276">
    <property type="component" value="Unassembled WGS sequence"/>
</dbReference>
<dbReference type="EMBL" id="CACSHJ010000088">
    <property type="protein sequence ID" value="CAA0376477.1"/>
    <property type="molecule type" value="Genomic_DNA"/>
</dbReference>
<accession>A0A5S9X6I3</accession>
<organism evidence="1 2">
    <name type="scientific">Arabidopsis thaliana</name>
    <name type="common">Mouse-ear cress</name>
    <dbReference type="NCBI Taxonomy" id="3702"/>
    <lineage>
        <taxon>Eukaryota</taxon>
        <taxon>Viridiplantae</taxon>
        <taxon>Streptophyta</taxon>
        <taxon>Embryophyta</taxon>
        <taxon>Tracheophyta</taxon>
        <taxon>Spermatophyta</taxon>
        <taxon>Magnoliopsida</taxon>
        <taxon>eudicotyledons</taxon>
        <taxon>Gunneridae</taxon>
        <taxon>Pentapetalae</taxon>
        <taxon>rosids</taxon>
        <taxon>malvids</taxon>
        <taxon>Brassicales</taxon>
        <taxon>Brassicaceae</taxon>
        <taxon>Camelineae</taxon>
        <taxon>Arabidopsis</taxon>
    </lineage>
</organism>
<sequence>MRSLEVEMKQRCGEMEIEMKQIEEEKKVLDSISTGAVELEKVAELKKWLMEKGDSFESYEKEVESLTKVRSDIEKRFRGIASLRGSFE</sequence>
<proteinExistence type="predicted"/>
<protein>
    <submittedName>
        <fullName evidence="1">Uncharacterized protein</fullName>
    </submittedName>
</protein>
<gene>
    <name evidence="1" type="ORF">C24_LOCUS10632</name>
</gene>
<reference evidence="1 2" key="1">
    <citation type="submission" date="2019-12" db="EMBL/GenBank/DDBJ databases">
        <authorList>
            <person name="Jiao W.-B."/>
            <person name="Schneeberger K."/>
        </authorList>
    </citation>
    <scope>NUCLEOTIDE SEQUENCE [LARGE SCALE GENOMIC DNA]</scope>
    <source>
        <strain evidence="2">cv. C24</strain>
    </source>
</reference>
<name>A0A5S9X6I3_ARATH</name>
<dbReference type="ExpressionAtlas" id="A0A5S9X6I3">
    <property type="expression patterns" value="baseline and differential"/>
</dbReference>